<sequence length="29" mass="3297">TVQSLNFSSFPKFIEKFAKLEHIGVCIRG</sequence>
<evidence type="ECO:0000313" key="1">
    <source>
        <dbReference type="EMBL" id="CAG7716397.1"/>
    </source>
</evidence>
<feature type="non-terminal residue" evidence="1">
    <location>
        <position position="1"/>
    </location>
</feature>
<proteinExistence type="predicted"/>
<comment type="caution">
    <text evidence="1">The sequence shown here is derived from an EMBL/GenBank/DDBJ whole genome shotgun (WGS) entry which is preliminary data.</text>
</comment>
<gene>
    <name evidence="1" type="ORF">AFUS01_LOCUS5910</name>
</gene>
<dbReference type="Proteomes" id="UP000708208">
    <property type="component" value="Unassembled WGS sequence"/>
</dbReference>
<dbReference type="EMBL" id="CAJVCH010038253">
    <property type="protein sequence ID" value="CAG7716397.1"/>
    <property type="molecule type" value="Genomic_DNA"/>
</dbReference>
<keyword evidence="2" id="KW-1185">Reference proteome</keyword>
<organism evidence="1 2">
    <name type="scientific">Allacma fusca</name>
    <dbReference type="NCBI Taxonomy" id="39272"/>
    <lineage>
        <taxon>Eukaryota</taxon>
        <taxon>Metazoa</taxon>
        <taxon>Ecdysozoa</taxon>
        <taxon>Arthropoda</taxon>
        <taxon>Hexapoda</taxon>
        <taxon>Collembola</taxon>
        <taxon>Symphypleona</taxon>
        <taxon>Sminthuridae</taxon>
        <taxon>Allacma</taxon>
    </lineage>
</organism>
<dbReference type="AlphaFoldDB" id="A0A8J2JEJ4"/>
<name>A0A8J2JEJ4_9HEXA</name>
<reference evidence="1" key="1">
    <citation type="submission" date="2021-06" db="EMBL/GenBank/DDBJ databases">
        <authorList>
            <person name="Hodson N. C."/>
            <person name="Mongue J. A."/>
            <person name="Jaron S. K."/>
        </authorList>
    </citation>
    <scope>NUCLEOTIDE SEQUENCE</scope>
</reference>
<protein>
    <submittedName>
        <fullName evidence="1">Uncharacterized protein</fullName>
    </submittedName>
</protein>
<accession>A0A8J2JEJ4</accession>
<evidence type="ECO:0000313" key="2">
    <source>
        <dbReference type="Proteomes" id="UP000708208"/>
    </source>
</evidence>